<dbReference type="PROSITE" id="PS50850">
    <property type="entry name" value="MFS"/>
    <property type="match status" value="1"/>
</dbReference>
<sequence length="416" mass="46846">MKRLSTTLKVRLISNFLQLIITTAFIPFIALYLTDMLSQSIVGIYLVGLVVLKFPLSIISGYLIEIFPKKLLVLIYQATMVIMLVFMGIFGSHQLWQIIGFCVAYAIFTIVWGLQFPVMDTLIMDAITEDVEHYIYKISYWMTNLSVAIGALLGGLMYGYSMLLLFLIAACIFLIVLFILYIWLPQDRNQVKQSDDKKHASRYQKLQIMNIFRSYKLVLKDRNYMLLISGFSIIMMGEFSISSYIAIRLKDQFETISIGSYDITGAKMLAILLMINTVVVILLTYSISKIVLKIDFKKALITGLLIYIVGYSGLTYLNQFGLLVVFMIIATVGEIIYSPIVSEQRFKIIPKAKRGTYSAVNALGIHFSETLARLGIVLGAFLTTLQMGLYMFIVLTIGASMLVAGVFGGQKQVNTN</sequence>
<dbReference type="CDD" id="cd17329">
    <property type="entry name" value="MFS_MdtH_MDR_like"/>
    <property type="match status" value="1"/>
</dbReference>
<comment type="subcellular location">
    <subcellularLocation>
        <location evidence="1">Cell membrane</location>
        <topology evidence="1">Multi-pass membrane protein</topology>
    </subcellularLocation>
</comment>
<proteinExistence type="predicted"/>
<comment type="caution">
    <text evidence="9">The sequence shown here is derived from an EMBL/GenBank/DDBJ whole genome shotgun (WGS) entry which is preliminary data.</text>
</comment>
<evidence type="ECO:0000256" key="1">
    <source>
        <dbReference type="ARBA" id="ARBA00004651"/>
    </source>
</evidence>
<dbReference type="InterPro" id="IPR011701">
    <property type="entry name" value="MFS"/>
</dbReference>
<keyword evidence="5 7" id="KW-1133">Transmembrane helix</keyword>
<keyword evidence="3" id="KW-1003">Cell membrane</keyword>
<evidence type="ECO:0000256" key="4">
    <source>
        <dbReference type="ARBA" id="ARBA00022692"/>
    </source>
</evidence>
<evidence type="ECO:0000256" key="3">
    <source>
        <dbReference type="ARBA" id="ARBA00022475"/>
    </source>
</evidence>
<dbReference type="InterPro" id="IPR050171">
    <property type="entry name" value="MFS_Transporters"/>
</dbReference>
<evidence type="ECO:0000259" key="8">
    <source>
        <dbReference type="PROSITE" id="PS50850"/>
    </source>
</evidence>
<keyword evidence="4 7" id="KW-0812">Transmembrane</keyword>
<feature type="transmembrane region" description="Helical" evidence="7">
    <location>
        <begin position="96"/>
        <end position="118"/>
    </location>
</feature>
<dbReference type="PANTHER" id="PTHR23517">
    <property type="entry name" value="RESISTANCE PROTEIN MDTM, PUTATIVE-RELATED-RELATED"/>
    <property type="match status" value="1"/>
</dbReference>
<feature type="transmembrane region" description="Helical" evidence="7">
    <location>
        <begin position="71"/>
        <end position="90"/>
    </location>
</feature>
<protein>
    <submittedName>
        <fullName evidence="9">Transporter, major facilitator family protein</fullName>
    </submittedName>
</protein>
<accession>A0A0E1XCK6</accession>
<feature type="transmembrane region" description="Helical" evidence="7">
    <location>
        <begin position="299"/>
        <end position="317"/>
    </location>
</feature>
<dbReference type="InterPro" id="IPR020846">
    <property type="entry name" value="MFS_dom"/>
</dbReference>
<dbReference type="EMBL" id="ACJA02000001">
    <property type="protein sequence ID" value="EFH96300.1"/>
    <property type="molecule type" value="Genomic_DNA"/>
</dbReference>
<feature type="transmembrane region" description="Helical" evidence="7">
    <location>
        <begin position="388"/>
        <end position="408"/>
    </location>
</feature>
<dbReference type="Gene3D" id="1.20.1250.20">
    <property type="entry name" value="MFS general substrate transporter like domains"/>
    <property type="match status" value="1"/>
</dbReference>
<dbReference type="HOGENOM" id="CLU_001265_60_3_9"/>
<dbReference type="SUPFAM" id="SSF103473">
    <property type="entry name" value="MFS general substrate transporter"/>
    <property type="match status" value="1"/>
</dbReference>
<dbReference type="PANTHER" id="PTHR23517:SF3">
    <property type="entry name" value="INTEGRAL MEMBRANE TRANSPORT PROTEIN"/>
    <property type="match status" value="1"/>
</dbReference>
<feature type="transmembrane region" description="Helical" evidence="7">
    <location>
        <begin position="164"/>
        <end position="184"/>
    </location>
</feature>
<dbReference type="InterPro" id="IPR036259">
    <property type="entry name" value="MFS_trans_sf"/>
</dbReference>
<keyword evidence="2" id="KW-0813">Transport</keyword>
<dbReference type="GO" id="GO:0022857">
    <property type="term" value="F:transmembrane transporter activity"/>
    <property type="evidence" value="ECO:0007669"/>
    <property type="project" value="InterPro"/>
</dbReference>
<feature type="transmembrane region" description="Helical" evidence="7">
    <location>
        <begin position="267"/>
        <end position="287"/>
    </location>
</feature>
<keyword evidence="6 7" id="KW-0472">Membrane</keyword>
<feature type="transmembrane region" description="Helical" evidence="7">
    <location>
        <begin position="362"/>
        <end position="382"/>
    </location>
</feature>
<evidence type="ECO:0000256" key="7">
    <source>
        <dbReference type="SAM" id="Phobius"/>
    </source>
</evidence>
<feature type="transmembrane region" description="Helical" evidence="7">
    <location>
        <begin position="323"/>
        <end position="341"/>
    </location>
</feature>
<dbReference type="RefSeq" id="WP_000826855.1">
    <property type="nucleotide sequence ID" value="NZ_CM000952.1"/>
</dbReference>
<feature type="transmembrane region" description="Helical" evidence="7">
    <location>
        <begin position="224"/>
        <end position="247"/>
    </location>
</feature>
<reference evidence="9" key="1">
    <citation type="submission" date="2010-05" db="EMBL/GenBank/DDBJ databases">
        <authorList>
            <person name="Muzny D."/>
            <person name="Qin X."/>
            <person name="Buhay C."/>
            <person name="Dugan-Rocha S."/>
            <person name="Ding Y."/>
            <person name="Chen G."/>
            <person name="Hawes A."/>
            <person name="Holder M."/>
            <person name="Jhangiani S."/>
            <person name="Johnson A."/>
            <person name="Khan Z."/>
            <person name="Li Z."/>
            <person name="Liu W."/>
            <person name="Liu X."/>
            <person name="Perez L."/>
            <person name="Shen H."/>
            <person name="Wang Q."/>
            <person name="Watt J."/>
            <person name="Xi L."/>
            <person name="Xin Y."/>
            <person name="Zhou J."/>
            <person name="Deng J."/>
            <person name="Jiang H."/>
            <person name="Liu Y."/>
            <person name="Qu J."/>
            <person name="Song X.-Z."/>
            <person name="Zhang L."/>
            <person name="Villasana D."/>
            <person name="Johnson A."/>
            <person name="Liu J."/>
            <person name="Liyanage D."/>
            <person name="Lorensuhewa L."/>
            <person name="Robinson T."/>
            <person name="Song A."/>
            <person name="Song B.-B."/>
            <person name="Dinh H."/>
            <person name="Thornton R."/>
            <person name="Coyle M."/>
            <person name="Francisco L."/>
            <person name="Jackson L."/>
            <person name="Javaid M."/>
            <person name="Korchina V."/>
            <person name="Kovar C."/>
            <person name="Mata R."/>
            <person name="Mathew T."/>
            <person name="Ngo R."/>
            <person name="Nguyen L."/>
            <person name="Nguyen N."/>
            <person name="Okwuonu G."/>
            <person name="Ongeri F."/>
            <person name="Pham C."/>
            <person name="Simmons D."/>
            <person name="Wilczek-Boney K."/>
            <person name="Hale W."/>
            <person name="Jakkamsetti A."/>
            <person name="Pham P."/>
            <person name="Ruth R."/>
            <person name="San Lucas F."/>
            <person name="Warren J."/>
            <person name="Zhang J."/>
            <person name="Zhao Z."/>
            <person name="Zhou C."/>
            <person name="Zhu D."/>
            <person name="Lee S."/>
            <person name="Bess C."/>
            <person name="Blankenburg K."/>
            <person name="Forbes L."/>
            <person name="Fu Q."/>
            <person name="Gubbala S."/>
            <person name="Hirani K."/>
            <person name="Jayaseelan J.C."/>
            <person name="Lara F."/>
            <person name="Munidasa M."/>
            <person name="Palculict T."/>
            <person name="Patil S."/>
            <person name="Pu L.-L."/>
            <person name="Saada N."/>
            <person name="Tang L."/>
            <person name="Weissenberger G."/>
            <person name="Zhu Y."/>
            <person name="Hemphill L."/>
            <person name="Shang Y."/>
            <person name="Youmans B."/>
            <person name="Ayvaz T."/>
            <person name="Ross M."/>
            <person name="Santibanez J."/>
            <person name="Aqrawi P."/>
            <person name="Gross S."/>
            <person name="Joshi V."/>
            <person name="Fowler G."/>
            <person name="Nazareth L."/>
            <person name="Reid J."/>
            <person name="Worley K."/>
            <person name="Petrosino J."/>
            <person name="Highlander S."/>
            <person name="Gibbs R."/>
        </authorList>
    </citation>
    <scope>NUCLEOTIDE SEQUENCE [LARGE SCALE GENOMIC DNA]</scope>
    <source>
        <strain evidence="9">MN8</strain>
    </source>
</reference>
<feature type="domain" description="Major facilitator superfamily (MFS) profile" evidence="8">
    <location>
        <begin position="1"/>
        <end position="412"/>
    </location>
</feature>
<name>A0A0E1XCK6_STAAU</name>
<evidence type="ECO:0000313" key="9">
    <source>
        <dbReference type="EMBL" id="EFH96300.1"/>
    </source>
</evidence>
<feature type="transmembrane region" description="Helical" evidence="7">
    <location>
        <begin position="138"/>
        <end position="158"/>
    </location>
</feature>
<dbReference type="Pfam" id="PF07690">
    <property type="entry name" value="MFS_1"/>
    <property type="match status" value="1"/>
</dbReference>
<organism evidence="9">
    <name type="scientific">Staphylococcus aureus subsp. aureus MN8</name>
    <dbReference type="NCBI Taxonomy" id="548470"/>
    <lineage>
        <taxon>Bacteria</taxon>
        <taxon>Bacillati</taxon>
        <taxon>Bacillota</taxon>
        <taxon>Bacilli</taxon>
        <taxon>Bacillales</taxon>
        <taxon>Staphylococcaceae</taxon>
        <taxon>Staphylococcus</taxon>
    </lineage>
</organism>
<dbReference type="Proteomes" id="UP000003455">
    <property type="component" value="Chromosome"/>
</dbReference>
<dbReference type="AlphaFoldDB" id="A0A0E1XCK6"/>
<evidence type="ECO:0000256" key="6">
    <source>
        <dbReference type="ARBA" id="ARBA00023136"/>
    </source>
</evidence>
<feature type="transmembrane region" description="Helical" evidence="7">
    <location>
        <begin position="12"/>
        <end position="34"/>
    </location>
</feature>
<evidence type="ECO:0000256" key="5">
    <source>
        <dbReference type="ARBA" id="ARBA00022989"/>
    </source>
</evidence>
<dbReference type="GO" id="GO:0005886">
    <property type="term" value="C:plasma membrane"/>
    <property type="evidence" value="ECO:0007669"/>
    <property type="project" value="UniProtKB-SubCell"/>
</dbReference>
<evidence type="ECO:0000256" key="2">
    <source>
        <dbReference type="ARBA" id="ARBA00022448"/>
    </source>
</evidence>
<feature type="transmembrane region" description="Helical" evidence="7">
    <location>
        <begin position="40"/>
        <end position="64"/>
    </location>
</feature>
<gene>
    <name evidence="9" type="ORF">HMPREF0769_10302</name>
</gene>